<dbReference type="GO" id="GO:0008233">
    <property type="term" value="F:peptidase activity"/>
    <property type="evidence" value="ECO:0007669"/>
    <property type="project" value="UniProtKB-KW"/>
</dbReference>
<dbReference type="OrthoDB" id="9761532at2"/>
<dbReference type="GO" id="GO:0006508">
    <property type="term" value="P:proteolysis"/>
    <property type="evidence" value="ECO:0007669"/>
    <property type="project" value="UniProtKB-KW"/>
</dbReference>
<protein>
    <recommendedName>
        <fullName evidence="4">Peptidase M20 dimerisation domain-containing protein</fullName>
    </recommendedName>
</protein>
<evidence type="ECO:0000256" key="1">
    <source>
        <dbReference type="ARBA" id="ARBA00022670"/>
    </source>
</evidence>
<evidence type="ECO:0000256" key="2">
    <source>
        <dbReference type="ARBA" id="ARBA00022723"/>
    </source>
</evidence>
<dbReference type="PANTHER" id="PTHR43270:SF12">
    <property type="entry name" value="SUCCINYL-DIAMINOPIMELATE DESUCCINYLASE"/>
    <property type="match status" value="1"/>
</dbReference>
<name>A0A0W7WLY3_9RHOB</name>
<dbReference type="RefSeq" id="WP_058861546.1">
    <property type="nucleotide sequence ID" value="NZ_LPXO01000003.1"/>
</dbReference>
<sequence>MSLDATLLRIDSDLPAALDRLMELLRLQSISTDPAFAAQCDAAADWLVADLQSLGIAAEKRTTPGHPMVVGHVEGDGPHVLFYGHYDVQPVDPLHLWDRDPFDPAIEETDKGRVIRGRGASDDKGQLMTFVEACRAWKAEHGEMPCRITFFFEGEEESGSPSLVPFLEENAEELKADLALICDTGLFQSTTPSIITRLRGMLQEEIVLTGPDKDLHSGMYGGAAINPIRVLARIVGGLHGPDGRVQVPHFYDGVPELSEDIAEQWQALGFDHRGFLGDVGLSIPAGEEGYSPLEMIWSRPTAEVNGITGGYTGDGFKTVLPSKASAKVSFRLVGDQDPHALREHFRDWVRAQLPGDVTAEFSGIGASPASEMATDHPAFEAARRALSEEWGVEAAFGGCGGSIPVAGYFKSILGMDTMLVGWAKDDDQIHSPNEKYDVESFHKGIRSWARVLDAIR</sequence>
<evidence type="ECO:0000259" key="4">
    <source>
        <dbReference type="Pfam" id="PF07687"/>
    </source>
</evidence>
<evidence type="ECO:0000313" key="5">
    <source>
        <dbReference type="EMBL" id="KUF11600.1"/>
    </source>
</evidence>
<keyword evidence="6" id="KW-1185">Reference proteome</keyword>
<evidence type="ECO:0000256" key="3">
    <source>
        <dbReference type="ARBA" id="ARBA00022801"/>
    </source>
</evidence>
<reference evidence="5 6" key="1">
    <citation type="submission" date="2015-12" db="EMBL/GenBank/DDBJ databases">
        <authorList>
            <person name="Shamseldin A."/>
            <person name="Moawad H."/>
            <person name="Abd El-Rahim W.M."/>
            <person name="Sadowsky M.J."/>
        </authorList>
    </citation>
    <scope>NUCLEOTIDE SEQUENCE [LARGE SCALE GENOMIC DNA]</scope>
    <source>
        <strain evidence="5 6">SJ5A-1</strain>
    </source>
</reference>
<dbReference type="InterPro" id="IPR002933">
    <property type="entry name" value="Peptidase_M20"/>
</dbReference>
<comment type="caution">
    <text evidence="5">The sequence shown here is derived from an EMBL/GenBank/DDBJ whole genome shotgun (WGS) entry which is preliminary data.</text>
</comment>
<organism evidence="5 6">
    <name type="scientific">Pseudoponticoccus marisrubri</name>
    <dbReference type="NCBI Taxonomy" id="1685382"/>
    <lineage>
        <taxon>Bacteria</taxon>
        <taxon>Pseudomonadati</taxon>
        <taxon>Pseudomonadota</taxon>
        <taxon>Alphaproteobacteria</taxon>
        <taxon>Rhodobacterales</taxon>
        <taxon>Roseobacteraceae</taxon>
        <taxon>Pseudoponticoccus</taxon>
    </lineage>
</organism>
<keyword evidence="2" id="KW-0479">Metal-binding</keyword>
<keyword evidence="3" id="KW-0378">Hydrolase</keyword>
<feature type="domain" description="Peptidase M20 dimerisation" evidence="4">
    <location>
        <begin position="208"/>
        <end position="355"/>
    </location>
</feature>
<dbReference type="Gene3D" id="3.30.70.360">
    <property type="match status" value="1"/>
</dbReference>
<dbReference type="Pfam" id="PF07687">
    <property type="entry name" value="M20_dimer"/>
    <property type="match status" value="1"/>
</dbReference>
<proteinExistence type="predicted"/>
<dbReference type="SUPFAM" id="SSF53187">
    <property type="entry name" value="Zn-dependent exopeptidases"/>
    <property type="match status" value="1"/>
</dbReference>
<dbReference type="Pfam" id="PF01546">
    <property type="entry name" value="Peptidase_M20"/>
    <property type="match status" value="1"/>
</dbReference>
<dbReference type="EMBL" id="LPXO01000003">
    <property type="protein sequence ID" value="KUF11600.1"/>
    <property type="molecule type" value="Genomic_DNA"/>
</dbReference>
<keyword evidence="1" id="KW-0645">Protease</keyword>
<dbReference type="STRING" id="1685382.AVJ23_07540"/>
<dbReference type="NCBIfam" id="NF006579">
    <property type="entry name" value="PRK09104.1"/>
    <property type="match status" value="1"/>
</dbReference>
<dbReference type="GO" id="GO:0046872">
    <property type="term" value="F:metal ion binding"/>
    <property type="evidence" value="ECO:0007669"/>
    <property type="project" value="UniProtKB-KW"/>
</dbReference>
<evidence type="ECO:0000313" key="6">
    <source>
        <dbReference type="Proteomes" id="UP000054396"/>
    </source>
</evidence>
<dbReference type="InterPro" id="IPR011650">
    <property type="entry name" value="Peptidase_M20_dimer"/>
</dbReference>
<dbReference type="InterPro" id="IPR051458">
    <property type="entry name" value="Cyt/Met_Dipeptidase"/>
</dbReference>
<dbReference type="AlphaFoldDB" id="A0A0W7WLY3"/>
<dbReference type="PANTHER" id="PTHR43270">
    <property type="entry name" value="BETA-ALA-HIS DIPEPTIDASE"/>
    <property type="match status" value="1"/>
</dbReference>
<dbReference type="Gene3D" id="3.40.630.10">
    <property type="entry name" value="Zn peptidases"/>
    <property type="match status" value="1"/>
</dbReference>
<gene>
    <name evidence="5" type="ORF">AVJ23_07540</name>
</gene>
<accession>A0A0W7WLY3</accession>
<dbReference type="Proteomes" id="UP000054396">
    <property type="component" value="Unassembled WGS sequence"/>
</dbReference>